<evidence type="ECO:0000313" key="4">
    <source>
        <dbReference type="EMBL" id="KGM00836.1"/>
    </source>
</evidence>
<gene>
    <name evidence="4" type="ORF">Q760_05755</name>
</gene>
<dbReference type="CDD" id="cd03673">
    <property type="entry name" value="NUDIX_Ap6A_hydrolase"/>
    <property type="match status" value="1"/>
</dbReference>
<dbReference type="InterPro" id="IPR013078">
    <property type="entry name" value="His_Pase_superF_clade-1"/>
</dbReference>
<dbReference type="STRING" id="1408250.Q760_05755"/>
<evidence type="ECO:0000259" key="3">
    <source>
        <dbReference type="PROSITE" id="PS51462"/>
    </source>
</evidence>
<keyword evidence="5" id="KW-1185">Reference proteome</keyword>
<dbReference type="PROSITE" id="PS51462">
    <property type="entry name" value="NUDIX"/>
    <property type="match status" value="1"/>
</dbReference>
<dbReference type="PROSITE" id="PS00893">
    <property type="entry name" value="NUDIX_BOX"/>
    <property type="match status" value="1"/>
</dbReference>
<dbReference type="InterPro" id="IPR000086">
    <property type="entry name" value="NUDIX_hydrolase_dom"/>
</dbReference>
<evidence type="ECO:0000313" key="5">
    <source>
        <dbReference type="Proteomes" id="UP000029833"/>
    </source>
</evidence>
<dbReference type="PANTHER" id="PTHR21340">
    <property type="entry name" value="DIADENOSINE 5,5-P1,P4-TETRAPHOSPHATE PYROPHOSPHOHYDROLASE MUTT"/>
    <property type="match status" value="1"/>
</dbReference>
<comment type="caution">
    <text evidence="4">The sequence shown here is derived from an EMBL/GenBank/DDBJ whole genome shotgun (WGS) entry which is preliminary data.</text>
</comment>
<dbReference type="Gene3D" id="3.90.79.10">
    <property type="entry name" value="Nucleoside Triphosphate Pyrophosphohydrolase"/>
    <property type="match status" value="1"/>
</dbReference>
<dbReference type="InterPro" id="IPR015797">
    <property type="entry name" value="NUDIX_hydrolase-like_dom_sf"/>
</dbReference>
<dbReference type="InterPro" id="IPR051325">
    <property type="entry name" value="Nudix_hydrolase_domain"/>
</dbReference>
<dbReference type="Gene3D" id="3.40.50.1240">
    <property type="entry name" value="Phosphoglycerate mutase-like"/>
    <property type="match status" value="1"/>
</dbReference>
<name>A0A0A0B6D7_9CELL</name>
<evidence type="ECO:0000256" key="1">
    <source>
        <dbReference type="ARBA" id="ARBA00022801"/>
    </source>
</evidence>
<dbReference type="AlphaFoldDB" id="A0A0A0B6D7"/>
<dbReference type="Pfam" id="PF00293">
    <property type="entry name" value="NUDIX"/>
    <property type="match status" value="1"/>
</dbReference>
<dbReference type="PANTHER" id="PTHR21340:SF0">
    <property type="entry name" value="BIS(5'-NUCLEOSYL)-TETRAPHOSPHATASE [ASYMMETRICAL]"/>
    <property type="match status" value="1"/>
</dbReference>
<dbReference type="Pfam" id="PF00300">
    <property type="entry name" value="His_Phos_1"/>
    <property type="match status" value="1"/>
</dbReference>
<dbReference type="GO" id="GO:0006167">
    <property type="term" value="P:AMP biosynthetic process"/>
    <property type="evidence" value="ECO:0007669"/>
    <property type="project" value="TreeGrafter"/>
</dbReference>
<dbReference type="CDD" id="cd07067">
    <property type="entry name" value="HP_PGM_like"/>
    <property type="match status" value="1"/>
</dbReference>
<dbReference type="Proteomes" id="UP000029833">
    <property type="component" value="Unassembled WGS sequence"/>
</dbReference>
<dbReference type="SUPFAM" id="SSF55811">
    <property type="entry name" value="Nudix"/>
    <property type="match status" value="1"/>
</dbReference>
<feature type="domain" description="Nudix hydrolase" evidence="3">
    <location>
        <begin position="11"/>
        <end position="150"/>
    </location>
</feature>
<dbReference type="GO" id="GO:0006754">
    <property type="term" value="P:ATP biosynthetic process"/>
    <property type="evidence" value="ECO:0007669"/>
    <property type="project" value="TreeGrafter"/>
</dbReference>
<reference evidence="4 5" key="1">
    <citation type="submission" date="2013-10" db="EMBL/GenBank/DDBJ databases">
        <authorList>
            <person name="Wang G."/>
            <person name="Zhuang W."/>
        </authorList>
    </citation>
    <scope>NUCLEOTIDE SEQUENCE [LARGE SCALE GENOMIC DNA]</scope>
    <source>
        <strain evidence="4 5">DSM 20118</strain>
    </source>
</reference>
<organism evidence="4 5">
    <name type="scientific">Cellulomonas cellasea DSM 20118</name>
    <dbReference type="NCBI Taxonomy" id="1408250"/>
    <lineage>
        <taxon>Bacteria</taxon>
        <taxon>Bacillati</taxon>
        <taxon>Actinomycetota</taxon>
        <taxon>Actinomycetes</taxon>
        <taxon>Micrococcales</taxon>
        <taxon>Cellulomonadaceae</taxon>
        <taxon>Cellulomonas</taxon>
    </lineage>
</organism>
<dbReference type="InterPro" id="IPR020084">
    <property type="entry name" value="NUDIX_hydrolase_CS"/>
</dbReference>
<dbReference type="GO" id="GO:0004081">
    <property type="term" value="F:bis(5'-nucleosyl)-tetraphosphatase (asymmetrical) activity"/>
    <property type="evidence" value="ECO:0007669"/>
    <property type="project" value="TreeGrafter"/>
</dbReference>
<feature type="region of interest" description="Disordered" evidence="2">
    <location>
        <begin position="168"/>
        <end position="187"/>
    </location>
</feature>
<accession>A0A0A0B6D7</accession>
<sequence>MSTTTRHASDTTVEAAGALVWRVRQERLQLALVHRPRYKDWSWPKGKLEGDETPAVAAVREVAEETGSDVVLGRRLPGLEYRISDGRLKRVHYWAAQVAGRPDGPALLARPPVPRASRDEIDAVRWVDAEVARKKLTRAEDREPLDVLLAEHAKGRLDTRAVVVARHGQARKRSSWPGSEDDRPLTRTGQEQAEQLVPVLSAFGVTDLVTSHWARCAQTLAPYAAATHLEPRLAAELTESRHEDSPARVAALVGTLLGSRRDVVLCTHRPVLPTVLDVLAQHSRRSVADELPHEDPFLRPGEMLVAHVVDSAKGPRLVATERHTPVRHD</sequence>
<dbReference type="EMBL" id="AXNT01000157">
    <property type="protein sequence ID" value="KGM00836.1"/>
    <property type="molecule type" value="Genomic_DNA"/>
</dbReference>
<dbReference type="RefSeq" id="WP_034634450.1">
    <property type="nucleotide sequence ID" value="NZ_AXNT01000157.1"/>
</dbReference>
<evidence type="ECO:0000256" key="2">
    <source>
        <dbReference type="SAM" id="MobiDB-lite"/>
    </source>
</evidence>
<dbReference type="OrthoDB" id="4287477at2"/>
<dbReference type="InterPro" id="IPR029033">
    <property type="entry name" value="His_PPase_superfam"/>
</dbReference>
<dbReference type="SMART" id="SM00855">
    <property type="entry name" value="PGAM"/>
    <property type="match status" value="1"/>
</dbReference>
<proteinExistence type="predicted"/>
<protein>
    <submittedName>
        <fullName evidence="4">NUDIX hydrolase</fullName>
    </submittedName>
</protein>
<keyword evidence="1 4" id="KW-0378">Hydrolase</keyword>
<dbReference type="SUPFAM" id="SSF53254">
    <property type="entry name" value="Phosphoglycerate mutase-like"/>
    <property type="match status" value="1"/>
</dbReference>